<name>A0A2W6PCP0_9BACL</name>
<dbReference type="EMBL" id="QKWW01000006">
    <property type="protein sequence ID" value="PZT57430.1"/>
    <property type="molecule type" value="Genomic_DNA"/>
</dbReference>
<reference evidence="1 2" key="1">
    <citation type="submission" date="2018-06" db="EMBL/GenBank/DDBJ databases">
        <title>Isolation of heavy metals resistant Paenibacillus silvae NC2 from Gold-Copper mine in ZiJin, China.</title>
        <authorList>
            <person name="Xu J."/>
            <person name="Mazhar H.S."/>
            <person name="Rensing C."/>
        </authorList>
    </citation>
    <scope>NUCLEOTIDE SEQUENCE [LARGE SCALE GENOMIC DNA]</scope>
    <source>
        <strain evidence="1 2">NC2</strain>
    </source>
</reference>
<gene>
    <name evidence="1" type="ORF">DN757_01890</name>
</gene>
<evidence type="ECO:0008006" key="3">
    <source>
        <dbReference type="Google" id="ProtNLM"/>
    </source>
</evidence>
<dbReference type="AlphaFoldDB" id="A0A2W6PCP0"/>
<protein>
    <recommendedName>
        <fullName evidence="3">DGQHR domain-containing protein</fullName>
    </recommendedName>
</protein>
<dbReference type="RefSeq" id="WP_111268581.1">
    <property type="nucleotide sequence ID" value="NZ_QKWW01000006.1"/>
</dbReference>
<organism evidence="1 2">
    <name type="scientific">Paenibacillus silvae</name>
    <dbReference type="NCBI Taxonomy" id="1325358"/>
    <lineage>
        <taxon>Bacteria</taxon>
        <taxon>Bacillati</taxon>
        <taxon>Bacillota</taxon>
        <taxon>Bacilli</taxon>
        <taxon>Bacillales</taxon>
        <taxon>Paenibacillaceae</taxon>
        <taxon>Paenibacillus</taxon>
    </lineage>
</organism>
<proteinExistence type="predicted"/>
<sequence length="438" mass="51083">MKVDRNIIEEEVVKNLKFFQISRKMHYELNLKLSEHNVPFGIVQKIFQNNDYISELELHYLIGIVGALHDANQSFSDQREYFGEREIKEANVALKEKNEDKIVLPYTINDVIEVKYDSYVTKISIKELVKMVNSQLIIYEEETQRGVTYKLNKSGGIVKAPIVNKASVKRIGNKVSANKYFEDMITLNVFSTEVDPVIYNRDSRTLTINDGAVIYILDGFHRLQGFLVGTNINPDVDFNEILSIRVYDFETAKQFFSQINTINVLNKERKKELAQERLSDKVVAELQRKSEIGEQIASGSTVSNIAGELTTFDILSWSIDQMYKMERQFDVVNVTKYLSEYFVYLVGYYPDEFSKNIDKRKNKWMSHPLMFIGYIVMSKIMQDKNIEFTDIQEYIDLLDQEELNSMLYERESLTNNKRLRNKLINYFVDLFGGDKGEQ</sequence>
<accession>A0A2W6PCP0</accession>
<evidence type="ECO:0000313" key="2">
    <source>
        <dbReference type="Proteomes" id="UP000249204"/>
    </source>
</evidence>
<evidence type="ECO:0000313" key="1">
    <source>
        <dbReference type="EMBL" id="PZT57430.1"/>
    </source>
</evidence>
<comment type="caution">
    <text evidence="1">The sequence shown here is derived from an EMBL/GenBank/DDBJ whole genome shotgun (WGS) entry which is preliminary data.</text>
</comment>
<dbReference type="Proteomes" id="UP000249204">
    <property type="component" value="Unassembled WGS sequence"/>
</dbReference>